<dbReference type="EMBL" id="LVLJ01002458">
    <property type="protein sequence ID" value="OAE24874.1"/>
    <property type="molecule type" value="Genomic_DNA"/>
</dbReference>
<evidence type="ECO:0000313" key="2">
    <source>
        <dbReference type="EMBL" id="OAE24874.1"/>
    </source>
</evidence>
<reference evidence="2" key="1">
    <citation type="submission" date="2016-03" db="EMBL/GenBank/DDBJ databases">
        <title>Mechanisms controlling the formation of the plant cell surface in tip-growing cells are functionally conserved among land plants.</title>
        <authorList>
            <person name="Honkanen S."/>
            <person name="Jones V.A."/>
            <person name="Morieri G."/>
            <person name="Champion C."/>
            <person name="Hetherington A.J."/>
            <person name="Kelly S."/>
            <person name="Saint-Marcoux D."/>
            <person name="Proust H."/>
            <person name="Prescott H."/>
            <person name="Dolan L."/>
        </authorList>
    </citation>
    <scope>NUCLEOTIDE SEQUENCE [LARGE SCALE GENOMIC DNA]</scope>
    <source>
        <tissue evidence="2">Whole gametophyte</tissue>
    </source>
</reference>
<keyword evidence="3" id="KW-1185">Reference proteome</keyword>
<feature type="region of interest" description="Disordered" evidence="1">
    <location>
        <begin position="16"/>
        <end position="50"/>
    </location>
</feature>
<protein>
    <submittedName>
        <fullName evidence="2">Uncharacterized protein</fullName>
    </submittedName>
</protein>
<comment type="caution">
    <text evidence="2">The sequence shown here is derived from an EMBL/GenBank/DDBJ whole genome shotgun (WGS) entry which is preliminary data.</text>
</comment>
<organism evidence="2 3">
    <name type="scientific">Marchantia polymorpha subsp. ruderalis</name>
    <dbReference type="NCBI Taxonomy" id="1480154"/>
    <lineage>
        <taxon>Eukaryota</taxon>
        <taxon>Viridiplantae</taxon>
        <taxon>Streptophyta</taxon>
        <taxon>Embryophyta</taxon>
        <taxon>Marchantiophyta</taxon>
        <taxon>Marchantiopsida</taxon>
        <taxon>Marchantiidae</taxon>
        <taxon>Marchantiales</taxon>
        <taxon>Marchantiaceae</taxon>
        <taxon>Marchantia</taxon>
    </lineage>
</organism>
<dbReference type="AlphaFoldDB" id="A0A176VVP4"/>
<evidence type="ECO:0000256" key="1">
    <source>
        <dbReference type="SAM" id="MobiDB-lite"/>
    </source>
</evidence>
<accession>A0A176VVP4</accession>
<name>A0A176VVP4_MARPO</name>
<sequence>MHCKFSLEELAGVQSEANPLVRGGGPEDGGPEGRCLHSGRSSQKKSSEARGISLCGEEDAQLGLYGFGRRMSSHVSGIIPVSQIGNVSVKTFQLTMDGRRPVVGCDLRAIAGTLGLLYSMAEAGIGAALARPHDLRHFGGVVSAREIRALTAGSTRIYPWVFSGGSALSVELSLRRSCSSSFINAPKGNRRASVQTIPSQYSALFDDE</sequence>
<dbReference type="Proteomes" id="UP000077202">
    <property type="component" value="Unassembled WGS sequence"/>
</dbReference>
<proteinExistence type="predicted"/>
<gene>
    <name evidence="2" type="ORF">AXG93_2931s1160</name>
</gene>
<evidence type="ECO:0000313" key="3">
    <source>
        <dbReference type="Proteomes" id="UP000077202"/>
    </source>
</evidence>